<protein>
    <recommendedName>
        <fullName evidence="3">Flagellar motor switch protein</fullName>
    </recommendedName>
</protein>
<dbReference type="RefSeq" id="WP_188479724.1">
    <property type="nucleotide sequence ID" value="NZ_BMFJ01000004.1"/>
</dbReference>
<name>A0A917AGE2_9RHOB</name>
<proteinExistence type="predicted"/>
<organism evidence="1 2">
    <name type="scientific">Primorskyibacter flagellatus</name>
    <dbReference type="NCBI Taxonomy" id="1387277"/>
    <lineage>
        <taxon>Bacteria</taxon>
        <taxon>Pseudomonadati</taxon>
        <taxon>Pseudomonadota</taxon>
        <taxon>Alphaproteobacteria</taxon>
        <taxon>Rhodobacterales</taxon>
        <taxon>Roseobacteraceae</taxon>
        <taxon>Primorskyibacter</taxon>
    </lineage>
</organism>
<keyword evidence="2" id="KW-1185">Reference proteome</keyword>
<sequence length="118" mass="13054">MSYLIDIMILLLLAGTLGYAYIVDRRVRILMSVLKEMEPMVGKFSEAVDRSESSVGLLKTMTEKVRNPVTAAPEVDRGQIVSFRTSREKATRPAGVTRVTGKSDLVRGFFETARTKGA</sequence>
<reference evidence="2" key="1">
    <citation type="journal article" date="2019" name="Int. J. Syst. Evol. Microbiol.">
        <title>The Global Catalogue of Microorganisms (GCM) 10K type strain sequencing project: providing services to taxonomists for standard genome sequencing and annotation.</title>
        <authorList>
            <consortium name="The Broad Institute Genomics Platform"/>
            <consortium name="The Broad Institute Genome Sequencing Center for Infectious Disease"/>
            <person name="Wu L."/>
            <person name="Ma J."/>
        </authorList>
    </citation>
    <scope>NUCLEOTIDE SEQUENCE [LARGE SCALE GENOMIC DNA]</scope>
    <source>
        <strain evidence="2">CGMCC 1.12664</strain>
    </source>
</reference>
<dbReference type="AlphaFoldDB" id="A0A917AGE2"/>
<gene>
    <name evidence="1" type="ORF">GCM10011360_42370</name>
</gene>
<evidence type="ECO:0008006" key="3">
    <source>
        <dbReference type="Google" id="ProtNLM"/>
    </source>
</evidence>
<evidence type="ECO:0000313" key="1">
    <source>
        <dbReference type="EMBL" id="GGE50878.1"/>
    </source>
</evidence>
<dbReference type="EMBL" id="BMFJ01000004">
    <property type="protein sequence ID" value="GGE50878.1"/>
    <property type="molecule type" value="Genomic_DNA"/>
</dbReference>
<accession>A0A917AGE2</accession>
<evidence type="ECO:0000313" key="2">
    <source>
        <dbReference type="Proteomes" id="UP000612855"/>
    </source>
</evidence>
<dbReference type="Proteomes" id="UP000612855">
    <property type="component" value="Unassembled WGS sequence"/>
</dbReference>
<comment type="caution">
    <text evidence="1">The sequence shown here is derived from an EMBL/GenBank/DDBJ whole genome shotgun (WGS) entry which is preliminary data.</text>
</comment>